<reference evidence="2" key="1">
    <citation type="journal article" date="2019" name="Int. J. Syst. Evol. Microbiol.">
        <title>The Global Catalogue of Microorganisms (GCM) 10K type strain sequencing project: providing services to taxonomists for standard genome sequencing and annotation.</title>
        <authorList>
            <consortium name="The Broad Institute Genomics Platform"/>
            <consortium name="The Broad Institute Genome Sequencing Center for Infectious Disease"/>
            <person name="Wu L."/>
            <person name="Ma J."/>
        </authorList>
    </citation>
    <scope>NUCLEOTIDE SEQUENCE [LARGE SCALE GENOMIC DNA]</scope>
    <source>
        <strain evidence="2">CCUG 58760</strain>
    </source>
</reference>
<dbReference type="SUPFAM" id="SSF53649">
    <property type="entry name" value="Alkaline phosphatase-like"/>
    <property type="match status" value="1"/>
</dbReference>
<dbReference type="RefSeq" id="WP_376998625.1">
    <property type="nucleotide sequence ID" value="NZ_JBHSLC010000109.1"/>
</dbReference>
<dbReference type="EMBL" id="JBHSLC010000109">
    <property type="protein sequence ID" value="MFC5359004.1"/>
    <property type="molecule type" value="Genomic_DNA"/>
</dbReference>
<name>A0ABW0GEQ7_9PROT</name>
<dbReference type="Gene3D" id="3.40.720.10">
    <property type="entry name" value="Alkaline Phosphatase, subunit A"/>
    <property type="match status" value="1"/>
</dbReference>
<dbReference type="Proteomes" id="UP001596166">
    <property type="component" value="Unassembled WGS sequence"/>
</dbReference>
<gene>
    <name evidence="1" type="ORF">ACFPMG_28820</name>
</gene>
<proteinExistence type="predicted"/>
<organism evidence="1 2">
    <name type="scientific">Azospirillum himalayense</name>
    <dbReference type="NCBI Taxonomy" id="654847"/>
    <lineage>
        <taxon>Bacteria</taxon>
        <taxon>Pseudomonadati</taxon>
        <taxon>Pseudomonadota</taxon>
        <taxon>Alphaproteobacteria</taxon>
        <taxon>Rhodospirillales</taxon>
        <taxon>Azospirillaceae</taxon>
        <taxon>Azospirillum</taxon>
    </lineage>
</organism>
<dbReference type="InterPro" id="IPR017850">
    <property type="entry name" value="Alkaline_phosphatase_core_sf"/>
</dbReference>
<comment type="caution">
    <text evidence="1">The sequence shown here is derived from an EMBL/GenBank/DDBJ whole genome shotgun (WGS) entry which is preliminary data.</text>
</comment>
<evidence type="ECO:0000313" key="2">
    <source>
        <dbReference type="Proteomes" id="UP001596166"/>
    </source>
</evidence>
<accession>A0ABW0GEQ7</accession>
<protein>
    <recommendedName>
        <fullName evidence="3">LTXXQ motif family protein</fullName>
    </recommendedName>
</protein>
<sequence length="176" mass="19412">MAILSRTSPILQDRKRLLAIMKDGIFHKAPEAPAPRASASETKPDPAVVHGAALPPAGARPPHREVQGHLQGGIRGKAGYEAIRNERFKRMQAAGLIPANMTPSEPPALWPKWEQLFQQQKDVEARRMAVYAAMVDSLDQNIGRLVSYLKKIGESRRNEARPLFRPGLAARDQSAL</sequence>
<evidence type="ECO:0000313" key="1">
    <source>
        <dbReference type="EMBL" id="MFC5359004.1"/>
    </source>
</evidence>
<evidence type="ECO:0008006" key="3">
    <source>
        <dbReference type="Google" id="ProtNLM"/>
    </source>
</evidence>
<keyword evidence="2" id="KW-1185">Reference proteome</keyword>